<dbReference type="Proteomes" id="UP000327493">
    <property type="component" value="Unassembled WGS sequence"/>
</dbReference>
<accession>A0A5J5CAD2</accession>
<keyword evidence="9" id="KW-1185">Reference proteome</keyword>
<evidence type="ECO:0000313" key="8">
    <source>
        <dbReference type="EMBL" id="KAA8578438.1"/>
    </source>
</evidence>
<dbReference type="GO" id="GO:0006508">
    <property type="term" value="P:proteolysis"/>
    <property type="evidence" value="ECO:0007669"/>
    <property type="project" value="UniProtKB-KW"/>
</dbReference>
<name>A0A5J5CAD2_9PERO</name>
<dbReference type="PANTHER" id="PTHR12411">
    <property type="entry name" value="CYSTEINE PROTEASE FAMILY C1-RELATED"/>
    <property type="match status" value="1"/>
</dbReference>
<dbReference type="InterPro" id="IPR000169">
    <property type="entry name" value="Pept_cys_AS"/>
</dbReference>
<evidence type="ECO:0000259" key="7">
    <source>
        <dbReference type="SMART" id="SM00848"/>
    </source>
</evidence>
<dbReference type="InterPro" id="IPR000668">
    <property type="entry name" value="Peptidase_C1A_C"/>
</dbReference>
<evidence type="ECO:0000256" key="5">
    <source>
        <dbReference type="ARBA" id="ARBA00023145"/>
    </source>
</evidence>
<comment type="caution">
    <text evidence="8">The sequence shown here is derived from an EMBL/GenBank/DDBJ whole genome shotgun (WGS) entry which is preliminary data.</text>
</comment>
<protein>
    <recommendedName>
        <fullName evidence="7">Cathepsin propeptide inhibitor domain-containing protein</fullName>
    </recommendedName>
</protein>
<evidence type="ECO:0000256" key="1">
    <source>
        <dbReference type="ARBA" id="ARBA00008455"/>
    </source>
</evidence>
<comment type="similarity">
    <text evidence="1">Belongs to the peptidase C1 family.</text>
</comment>
<keyword evidence="6" id="KW-1015">Disulfide bond</keyword>
<organism evidence="8 9">
    <name type="scientific">Etheostoma spectabile</name>
    <name type="common">orangethroat darter</name>
    <dbReference type="NCBI Taxonomy" id="54343"/>
    <lineage>
        <taxon>Eukaryota</taxon>
        <taxon>Metazoa</taxon>
        <taxon>Chordata</taxon>
        <taxon>Craniata</taxon>
        <taxon>Vertebrata</taxon>
        <taxon>Euteleostomi</taxon>
        <taxon>Actinopterygii</taxon>
        <taxon>Neopterygii</taxon>
        <taxon>Teleostei</taxon>
        <taxon>Neoteleostei</taxon>
        <taxon>Acanthomorphata</taxon>
        <taxon>Eupercaria</taxon>
        <taxon>Perciformes</taxon>
        <taxon>Percoidei</taxon>
        <taxon>Percidae</taxon>
        <taxon>Etheostomatinae</taxon>
        <taxon>Etheostoma</taxon>
    </lineage>
</organism>
<dbReference type="InterPro" id="IPR038765">
    <property type="entry name" value="Papain-like_cys_pep_sf"/>
</dbReference>
<gene>
    <name evidence="8" type="ORF">FQN60_009257</name>
</gene>
<dbReference type="Gene3D" id="3.90.70.10">
    <property type="entry name" value="Cysteine proteinases"/>
    <property type="match status" value="1"/>
</dbReference>
<dbReference type="PROSITE" id="PS00139">
    <property type="entry name" value="THIOL_PROTEASE_CYS"/>
    <property type="match status" value="1"/>
</dbReference>
<sequence>MRCDAAFCFLRGRKCNSSCDTFIINRPINQENTIRGFKHTAAMTSPTDQRAMFASLLLVSLCVGAAAMIDSRLDDHWELWKKTHAKKYRNEYLTLCTLTVRLEVEEVRRRELWEKNLMLITLHNLEASMGLHTYDLGMNHMGDLTQEEILQSYATLSVPADMQRAPSAFVGTSGTDVPDTMDWRQKGCVTRVKMQGSCGSCWAFSAAGPWRAS</sequence>
<dbReference type="InterPro" id="IPR013201">
    <property type="entry name" value="Prot_inhib_I29"/>
</dbReference>
<evidence type="ECO:0000256" key="3">
    <source>
        <dbReference type="ARBA" id="ARBA00022801"/>
    </source>
</evidence>
<keyword evidence="3" id="KW-0378">Hydrolase</keyword>
<dbReference type="Pfam" id="PF00112">
    <property type="entry name" value="Peptidase_C1"/>
    <property type="match status" value="1"/>
</dbReference>
<keyword evidence="5" id="KW-0865">Zymogen</keyword>
<dbReference type="Pfam" id="PF08246">
    <property type="entry name" value="Inhibitor_I29"/>
    <property type="match status" value="1"/>
</dbReference>
<dbReference type="Gene3D" id="1.10.287.2250">
    <property type="match status" value="1"/>
</dbReference>
<evidence type="ECO:0000256" key="2">
    <source>
        <dbReference type="ARBA" id="ARBA00022670"/>
    </source>
</evidence>
<keyword evidence="4" id="KW-0788">Thiol protease</keyword>
<dbReference type="InterPro" id="IPR013128">
    <property type="entry name" value="Peptidase_C1A"/>
</dbReference>
<evidence type="ECO:0000256" key="6">
    <source>
        <dbReference type="ARBA" id="ARBA00023157"/>
    </source>
</evidence>
<dbReference type="GO" id="GO:0008234">
    <property type="term" value="F:cysteine-type peptidase activity"/>
    <property type="evidence" value="ECO:0007669"/>
    <property type="project" value="UniProtKB-KW"/>
</dbReference>
<dbReference type="SUPFAM" id="SSF54001">
    <property type="entry name" value="Cysteine proteinases"/>
    <property type="match status" value="1"/>
</dbReference>
<dbReference type="EMBL" id="VOFY01000669">
    <property type="protein sequence ID" value="KAA8578438.1"/>
    <property type="molecule type" value="Genomic_DNA"/>
</dbReference>
<dbReference type="SMART" id="SM00848">
    <property type="entry name" value="Inhibitor_I29"/>
    <property type="match status" value="1"/>
</dbReference>
<proteinExistence type="inferred from homology"/>
<evidence type="ECO:0000256" key="4">
    <source>
        <dbReference type="ARBA" id="ARBA00022807"/>
    </source>
</evidence>
<feature type="domain" description="Cathepsin propeptide inhibitor" evidence="7">
    <location>
        <begin position="77"/>
        <end position="149"/>
    </location>
</feature>
<reference evidence="8 9" key="1">
    <citation type="submission" date="2019-08" db="EMBL/GenBank/DDBJ databases">
        <title>A chromosome-level genome assembly, high-density linkage maps, and genome scans reveal the genomic architecture of hybrid incompatibilities underlying speciation via character displacement in darters (Percidae: Etheostominae).</title>
        <authorList>
            <person name="Moran R.L."/>
            <person name="Catchen J.M."/>
            <person name="Fuller R.C."/>
        </authorList>
    </citation>
    <scope>NUCLEOTIDE SEQUENCE [LARGE SCALE GENOMIC DNA]</scope>
    <source>
        <strain evidence="8">EspeVRDwgs_2016</strain>
        <tissue evidence="8">Muscle</tissue>
    </source>
</reference>
<dbReference type="AlphaFoldDB" id="A0A5J5CAD2"/>
<evidence type="ECO:0000313" key="9">
    <source>
        <dbReference type="Proteomes" id="UP000327493"/>
    </source>
</evidence>
<keyword evidence="2" id="KW-0645">Protease</keyword>